<dbReference type="EMBL" id="FQYR01000002">
    <property type="protein sequence ID" value="SHI76568.1"/>
    <property type="molecule type" value="Genomic_DNA"/>
</dbReference>
<dbReference type="InParanoid" id="A0A1M6DU84"/>
<dbReference type="Proteomes" id="UP000184510">
    <property type="component" value="Unassembled WGS sequence"/>
</dbReference>
<feature type="transmembrane region" description="Helical" evidence="1">
    <location>
        <begin position="157"/>
        <end position="176"/>
    </location>
</feature>
<keyword evidence="1" id="KW-0472">Membrane</keyword>
<proteinExistence type="predicted"/>
<feature type="transmembrane region" description="Helical" evidence="1">
    <location>
        <begin position="89"/>
        <end position="110"/>
    </location>
</feature>
<dbReference type="InterPro" id="IPR007404">
    <property type="entry name" value="YdjM-like"/>
</dbReference>
<gene>
    <name evidence="2" type="ORF">SAMN02745181_0830</name>
</gene>
<name>A0A1M6DU84_9BACT</name>
<dbReference type="PANTHER" id="PTHR40031:SF1">
    <property type="entry name" value="MEMBRANE-BOUND METAL-DEPENDENT HYDROLASE"/>
    <property type="match status" value="1"/>
</dbReference>
<evidence type="ECO:0000313" key="3">
    <source>
        <dbReference type="Proteomes" id="UP000184510"/>
    </source>
</evidence>
<sequence length="379" mass="43382">MDSITQATLGALCGELVLRKQLGWKGAAWGLFFGTLPDLDILAAPFLDGLEWLRFHRGISHGLLAVFLGPLLLAWPFTKIHKQVSYRRAYLFLWLTWLTHVLIDCFNSYGTQLFAPFSDRPIAFNNIAIIDLFFTLPTLFGLIICLFRKKDSRGRTILVTLITAWICTYTACSFAIQQKARQHFSQVLEANDLAPDDFTVSPTLTNIFLWRMLARTDDSYYVCYWSIFDPKDAVPRIDHIQRAPETVSEFRGSQAFETIDWFSSGYWKAYFYPDKPNSVYLADMRFTEMHAQIGSKAVKVPPFMWKLTKDGADVKIQRSSGRSATGKEGESMPQKISRFLDPLITRIKGDTTAWEKDARWPWDTAELESTYFPADSTQP</sequence>
<keyword evidence="3" id="KW-1185">Reference proteome</keyword>
<dbReference type="AlphaFoldDB" id="A0A1M6DU84"/>
<dbReference type="InterPro" id="IPR053170">
    <property type="entry name" value="Transcription_regulator"/>
</dbReference>
<evidence type="ECO:0000313" key="2">
    <source>
        <dbReference type="EMBL" id="SHI76568.1"/>
    </source>
</evidence>
<feature type="transmembrane region" description="Helical" evidence="1">
    <location>
        <begin position="122"/>
        <end position="145"/>
    </location>
</feature>
<keyword evidence="1" id="KW-1133">Transmembrane helix</keyword>
<reference evidence="2 3" key="1">
    <citation type="submission" date="2016-11" db="EMBL/GenBank/DDBJ databases">
        <authorList>
            <person name="Jaros S."/>
            <person name="Januszkiewicz K."/>
            <person name="Wedrychowicz H."/>
        </authorList>
    </citation>
    <scope>NUCLEOTIDE SEQUENCE [LARGE SCALE GENOMIC DNA]</scope>
    <source>
        <strain evidence="2 3">DSM 18772</strain>
    </source>
</reference>
<organism evidence="2 3">
    <name type="scientific">Rubritalea squalenifaciens DSM 18772</name>
    <dbReference type="NCBI Taxonomy" id="1123071"/>
    <lineage>
        <taxon>Bacteria</taxon>
        <taxon>Pseudomonadati</taxon>
        <taxon>Verrucomicrobiota</taxon>
        <taxon>Verrucomicrobiia</taxon>
        <taxon>Verrucomicrobiales</taxon>
        <taxon>Rubritaleaceae</taxon>
        <taxon>Rubritalea</taxon>
    </lineage>
</organism>
<evidence type="ECO:0000256" key="1">
    <source>
        <dbReference type="SAM" id="Phobius"/>
    </source>
</evidence>
<feature type="transmembrane region" description="Helical" evidence="1">
    <location>
        <begin position="59"/>
        <end position="77"/>
    </location>
</feature>
<keyword evidence="1" id="KW-0812">Transmembrane</keyword>
<accession>A0A1M6DU84</accession>
<dbReference type="Pfam" id="PF04307">
    <property type="entry name" value="YdjM"/>
    <property type="match status" value="1"/>
</dbReference>
<dbReference type="RefSeq" id="WP_143158209.1">
    <property type="nucleotide sequence ID" value="NZ_FQYR01000002.1"/>
</dbReference>
<dbReference type="PANTHER" id="PTHR40031">
    <property type="entry name" value="HYPOTHETICAL MEMBRANE SPANNING PROTEIN"/>
    <property type="match status" value="1"/>
</dbReference>
<dbReference type="OrthoDB" id="245523at2"/>
<protein>
    <submittedName>
        <fullName evidence="2">Inner membrane protein</fullName>
    </submittedName>
</protein>